<sequence>MDEIDYNNLDINKWGDEEIIEDLIKSGTIFNQPTNKPRRKHKNTRSKFKGRVKRIMVNSCAALISHKDGQVYFYFNSKNLKGGQEVSFQESPCTINKYFKEATNVEIVQN</sequence>
<name>A0A6C0AG07_9ZZZZ</name>
<dbReference type="AlphaFoldDB" id="A0A6C0AG07"/>
<protein>
    <submittedName>
        <fullName evidence="1">Uncharacterized protein</fullName>
    </submittedName>
</protein>
<reference evidence="1" key="1">
    <citation type="journal article" date="2020" name="Nature">
        <title>Giant virus diversity and host interactions through global metagenomics.</title>
        <authorList>
            <person name="Schulz F."/>
            <person name="Roux S."/>
            <person name="Paez-Espino D."/>
            <person name="Jungbluth S."/>
            <person name="Walsh D.A."/>
            <person name="Denef V.J."/>
            <person name="McMahon K.D."/>
            <person name="Konstantinidis K.T."/>
            <person name="Eloe-Fadrosh E.A."/>
            <person name="Kyrpides N.C."/>
            <person name="Woyke T."/>
        </authorList>
    </citation>
    <scope>NUCLEOTIDE SEQUENCE</scope>
    <source>
        <strain evidence="1">GVMAG-S-1024976-23</strain>
    </source>
</reference>
<evidence type="ECO:0000313" key="1">
    <source>
        <dbReference type="EMBL" id="QHS78727.1"/>
    </source>
</evidence>
<organism evidence="1">
    <name type="scientific">viral metagenome</name>
    <dbReference type="NCBI Taxonomy" id="1070528"/>
    <lineage>
        <taxon>unclassified sequences</taxon>
        <taxon>metagenomes</taxon>
        <taxon>organismal metagenomes</taxon>
    </lineage>
</organism>
<dbReference type="EMBL" id="MN740602">
    <property type="protein sequence ID" value="QHS78727.1"/>
    <property type="molecule type" value="Genomic_DNA"/>
</dbReference>
<accession>A0A6C0AG07</accession>
<proteinExistence type="predicted"/>